<reference evidence="2 3" key="1">
    <citation type="submission" date="2016-02" db="EMBL/GenBank/DDBJ databases">
        <title>Genome analysis of coral dinoflagellate symbionts highlights evolutionary adaptations to a symbiotic lifestyle.</title>
        <authorList>
            <person name="Aranda M."/>
            <person name="Li Y."/>
            <person name="Liew Y.J."/>
            <person name="Baumgarten S."/>
            <person name="Simakov O."/>
            <person name="Wilson M."/>
            <person name="Piel J."/>
            <person name="Ashoor H."/>
            <person name="Bougouffa S."/>
            <person name="Bajic V.B."/>
            <person name="Ryu T."/>
            <person name="Ravasi T."/>
            <person name="Bayer T."/>
            <person name="Micklem G."/>
            <person name="Kim H."/>
            <person name="Bhak J."/>
            <person name="Lajeunesse T.C."/>
            <person name="Voolstra C.R."/>
        </authorList>
    </citation>
    <scope>NUCLEOTIDE SEQUENCE [LARGE SCALE GENOMIC DNA]</scope>
    <source>
        <strain evidence="2 3">CCMP2467</strain>
    </source>
</reference>
<keyword evidence="3" id="KW-1185">Reference proteome</keyword>
<organism evidence="2 3">
    <name type="scientific">Symbiodinium microadriaticum</name>
    <name type="common">Dinoflagellate</name>
    <name type="synonym">Zooxanthella microadriatica</name>
    <dbReference type="NCBI Taxonomy" id="2951"/>
    <lineage>
        <taxon>Eukaryota</taxon>
        <taxon>Sar</taxon>
        <taxon>Alveolata</taxon>
        <taxon>Dinophyceae</taxon>
        <taxon>Suessiales</taxon>
        <taxon>Symbiodiniaceae</taxon>
        <taxon>Symbiodinium</taxon>
    </lineage>
</organism>
<evidence type="ECO:0000313" key="3">
    <source>
        <dbReference type="Proteomes" id="UP000186817"/>
    </source>
</evidence>
<sequence length="1344" mass="149576">MPNGVIASYTHARPGIFPRKTPLTLVRASRAAMSRFKGGMGPTSPKEGPPTTTLKLLQREQNHSNVEDARFFGEVAEYIDLLQLDVARNKKYRMDAEERERVVTKGFMEREMRYAQEMRELYGSICRAAPREVMSLPGSAVSGSLALPGTSVGSSAPGFFQSLGQVGGQVPQSSANLQLRSARAWFGFPPKLSTTRYTGIHCHPGRPWGYPSPTKRQGKVRRLPNVQLKRCDFRVSTSNDGQFYLRPPFPPRINRTLDVEAPGKAKKNPWPTTVHKDYKLKWKNIEYVYVPQLMRKPFGGPHQRWAGPVTRIEHLQNGKTKSELVTHDDEILHDADYVQHEIDKVRAEKFHADAQATEAKFRASDVRIILVGFQDRLRADIRDALTMKADLETQIYKTKRQESPWEFVEIPKLQVLGPKGGPAIQLALVGAQEFTREIQSVGLVHITGISMECPGVRLQPFRQLLVTGGTPMRLRGGSNGQFLEAQANGSAGDMKATCLKDAYGCVIRGGVEELAEGCLPGVLRVLLAGLDSRLRRCDPPLECRPASLKWSTATLVCSPYGHVPEFHINGRRGGHFRRGVGRWMRCLIAKTDSVKVYLQLGMFRAIARSSAAINHLELPWIGAESLGQEAVAALTAYGMVYASEPQYLFRSQEWLPNWIGAAQQSQVPDWVICAMASTSQLAQDLWVQVLSVLSRLGHARYDSLASDLRRPAGTGSVPGAHFHSKTEGNVQRLDRDYPKEILHSRRSDPSEAWDKPDKKKVIHFMSVDTEGSELEILQTFPFDRYSALILVEADEAGYLPVAIAVCLSAIASEKYVEHLHFEPKKSNTRAFLQDLGYDLDVEAFARVADVQFRYEHVGRQEQAARHCQPAEKKPEPVSVLLQIRRTMGKVKKAHLKSKKAKAKQAAKKKDEDADVSVEPPKESSHDMKRRHAAERKALKAIVADLKRQRKKLPKKSKKDDKKALTDEIKQMTDELRKRHAAELGDGGQDLGDDDDAQEDEEDMSDECIVYLLGDFPVVQFAPWRIFAPVYLITLLYVAVGSDKSVLQTGAAAEYGVWARVWQRSIGLTNSRISHQSRDQSKVRSYCAVRLSTLLGVAGATMAAKFLRDMARLGTLVYSLISQTDEVFKGRIIAAPGGGAARRFTAGVLKQLPEADIEEVDSLRDNVDKLLMFMHRRCPEEVMGAGASASASTEADPAVAQALGHCELSKYFLGPYLEGKIHSPALYSEGSPGELKTLVYDAPDGRVHVWAYALDLRDIQPGLGPDGVCVLYHYTNELAFRNVANLEQETAELFASLLDERAHFGKGVYCTQHEPAVWGSRTRILLNNYSNVSPLRNTDAESPPQ</sequence>
<dbReference type="EMBL" id="LSRX01000097">
    <property type="protein sequence ID" value="OLQ09394.1"/>
    <property type="molecule type" value="Genomic_DNA"/>
</dbReference>
<comment type="caution">
    <text evidence="2">The sequence shown here is derived from an EMBL/GenBank/DDBJ whole genome shotgun (WGS) entry which is preliminary data.</text>
</comment>
<name>A0A1Q9EPM5_SYMMI</name>
<accession>A0A1Q9EPM5</accession>
<protein>
    <recommendedName>
        <fullName evidence="4">Methyltransferase FkbM domain-containing protein</fullName>
    </recommendedName>
</protein>
<feature type="compositionally biased region" description="Basic residues" evidence="1">
    <location>
        <begin position="888"/>
        <end position="906"/>
    </location>
</feature>
<evidence type="ECO:0008006" key="4">
    <source>
        <dbReference type="Google" id="ProtNLM"/>
    </source>
</evidence>
<dbReference type="OrthoDB" id="406782at2759"/>
<dbReference type="Proteomes" id="UP000186817">
    <property type="component" value="Unassembled WGS sequence"/>
</dbReference>
<gene>
    <name evidence="2" type="ORF">AK812_SmicGene6982</name>
</gene>
<proteinExistence type="predicted"/>
<feature type="region of interest" description="Disordered" evidence="1">
    <location>
        <begin position="888"/>
        <end position="933"/>
    </location>
</feature>
<evidence type="ECO:0000313" key="2">
    <source>
        <dbReference type="EMBL" id="OLQ09394.1"/>
    </source>
</evidence>
<evidence type="ECO:0000256" key="1">
    <source>
        <dbReference type="SAM" id="MobiDB-lite"/>
    </source>
</evidence>